<feature type="transmembrane region" description="Helical" evidence="1">
    <location>
        <begin position="288"/>
        <end position="307"/>
    </location>
</feature>
<feature type="transmembrane region" description="Helical" evidence="1">
    <location>
        <begin position="93"/>
        <end position="114"/>
    </location>
</feature>
<feature type="transmembrane region" description="Helical" evidence="1">
    <location>
        <begin position="220"/>
        <end position="245"/>
    </location>
</feature>
<feature type="transmembrane region" description="Helical" evidence="1">
    <location>
        <begin position="126"/>
        <end position="144"/>
    </location>
</feature>
<feature type="transmembrane region" description="Helical" evidence="1">
    <location>
        <begin position="59"/>
        <end position="81"/>
    </location>
</feature>
<evidence type="ECO:0000313" key="3">
    <source>
        <dbReference type="Proteomes" id="UP000317763"/>
    </source>
</evidence>
<keyword evidence="1" id="KW-1133">Transmembrane helix</keyword>
<dbReference type="STRING" id="307486.GCA_000807215_01670"/>
<proteinExistence type="predicted"/>
<dbReference type="AlphaFoldDB" id="A0A554X2K1"/>
<keyword evidence="1" id="KW-0812">Transmembrane</keyword>
<evidence type="ECO:0000313" key="2">
    <source>
        <dbReference type="EMBL" id="TSE30072.1"/>
    </source>
</evidence>
<dbReference type="RefSeq" id="WP_224441027.1">
    <property type="nucleotide sequence ID" value="NZ_CP083911.1"/>
</dbReference>
<feature type="transmembrane region" description="Helical" evidence="1">
    <location>
        <begin position="6"/>
        <end position="23"/>
    </location>
</feature>
<feature type="transmembrane region" description="Helical" evidence="1">
    <location>
        <begin position="257"/>
        <end position="276"/>
    </location>
</feature>
<accession>A0A554X2K1</accession>
<dbReference type="InterPro" id="IPR010293">
    <property type="entry name" value="Sbt_1"/>
</dbReference>
<name>A0A554X2K1_9BURK</name>
<gene>
    <name evidence="2" type="ORF">Ttaiw_02035</name>
</gene>
<keyword evidence="1" id="KW-0472">Membrane</keyword>
<keyword evidence="3" id="KW-1185">Reference proteome</keyword>
<feature type="transmembrane region" description="Helical" evidence="1">
    <location>
        <begin position="156"/>
        <end position="180"/>
    </location>
</feature>
<protein>
    <submittedName>
        <fullName evidence="2">Na+-dependent bicarbonate transporter superfamily protein</fullName>
    </submittedName>
</protein>
<reference evidence="2 3" key="1">
    <citation type="submission" date="2019-07" db="EMBL/GenBank/DDBJ databases">
        <title>Tepidimonas taiwanensis I1-1 draft genome.</title>
        <authorList>
            <person name="Da Costa M.S."/>
            <person name="Froufe H.J.C."/>
            <person name="Egas C."/>
            <person name="Albuquerque L."/>
        </authorList>
    </citation>
    <scope>NUCLEOTIDE SEQUENCE [LARGE SCALE GENOMIC DNA]</scope>
    <source>
        <strain evidence="2 3">I1-1</strain>
    </source>
</reference>
<comment type="caution">
    <text evidence="2">The sequence shown here is derived from an EMBL/GenBank/DDBJ whole genome shotgun (WGS) entry which is preliminary data.</text>
</comment>
<sequence length="316" mass="33094">MLAAIDPVVGFFVLGLVAGLLGSDLKLSSGLYDTLTIYLLIAIGLKGGFELASRDVTSLILPTAVIVVASAVTPMVAYQILLRLGRLPHADAASISAHYGSVSVVTFAVGASYLGRQGLDYDGFMSVFLVFLEFPALIVGVLLAKGLKADANWRRLAHEVLTGKAIVLLLGALLIGWIWGREGGKALVPFFEGLFKGFLALFLLGMGVTTAARFGDLRRVGLFLVGFGILMPIVSAAGGVLVGWLLGLSVGNTHLLAVLYASASYIAAPAAMRIAIPEANPALSMGASLGVTFPFNVVAGVPLYLAMTQTFYRMMA</sequence>
<dbReference type="Proteomes" id="UP000317763">
    <property type="component" value="Unassembled WGS sequence"/>
</dbReference>
<dbReference type="PANTHER" id="PTHR40400">
    <property type="entry name" value="SLR1512 PROTEIN"/>
    <property type="match status" value="1"/>
</dbReference>
<evidence type="ECO:0000256" key="1">
    <source>
        <dbReference type="SAM" id="Phobius"/>
    </source>
</evidence>
<feature type="transmembrane region" description="Helical" evidence="1">
    <location>
        <begin position="186"/>
        <end position="208"/>
    </location>
</feature>
<organism evidence="2 3">
    <name type="scientific">Tepidimonas taiwanensis</name>
    <dbReference type="NCBI Taxonomy" id="307486"/>
    <lineage>
        <taxon>Bacteria</taxon>
        <taxon>Pseudomonadati</taxon>
        <taxon>Pseudomonadota</taxon>
        <taxon>Betaproteobacteria</taxon>
        <taxon>Burkholderiales</taxon>
        <taxon>Tepidimonas</taxon>
    </lineage>
</organism>
<dbReference type="EMBL" id="VJOM01000026">
    <property type="protein sequence ID" value="TSE30072.1"/>
    <property type="molecule type" value="Genomic_DNA"/>
</dbReference>
<dbReference type="PANTHER" id="PTHR40400:SF1">
    <property type="entry name" value="SLR1512 PROTEIN"/>
    <property type="match status" value="1"/>
</dbReference>
<dbReference type="Pfam" id="PF05982">
    <property type="entry name" value="Sbt_1"/>
    <property type="match status" value="1"/>
</dbReference>